<proteinExistence type="predicted"/>
<evidence type="ECO:0000313" key="2">
    <source>
        <dbReference type="EMBL" id="CCE80061.1"/>
    </source>
</evidence>
<sequence>MEYKDDTIERIKKKNSIWNNNLRELVNNEDGDSTEIKLLRQAMHSADLGDGIETPKKGQSFGQQKARSGRQSPLKDDNQANRYTEGRSDTKIPMFNGAYQRPRSGLYERTNEFGTKTDPSKKSYFEQLKENITAIKNKEYEIPKKDGSSRAEGKLREIQQDDHEDRIELKQKENILLRKVQSQKETIYEIDEKLSDLQVENRSIIEQNIKMKSRMDQLERELEGERRGSARAKQSYEDELRKSQNESRSQCESLTQANRKLEKDLKHSREAIKDLTIKLVMCRRDNNVKSEKIDQLQSMYRYLENELSAVGGRSQLAGETEYADDLAEDSTEALLDSTTARLLYPLPKPRKVYRFTCQTDFRSLPARSKWRVLFLAVRFLNHLARSHNKDANFREQLFRVLK</sequence>
<dbReference type="Proteomes" id="UP000005222">
    <property type="component" value="Chromosome H"/>
</dbReference>
<protein>
    <submittedName>
        <fullName evidence="3">Piso0_003158 protein</fullName>
    </submittedName>
</protein>
<keyword evidence="4" id="KW-1185">Reference proteome</keyword>
<feature type="region of interest" description="Disordered" evidence="1">
    <location>
        <begin position="47"/>
        <end position="98"/>
    </location>
</feature>
<dbReference type="HOGENOM" id="CLU_685339_0_0_1"/>
<evidence type="ECO:0000313" key="3">
    <source>
        <dbReference type="EMBL" id="CCE80826.1"/>
    </source>
</evidence>
<feature type="region of interest" description="Disordered" evidence="1">
    <location>
        <begin position="216"/>
        <end position="252"/>
    </location>
</feature>
<dbReference type="eggNOG" id="ENOG502RQHC">
    <property type="taxonomic scope" value="Eukaryota"/>
</dbReference>
<dbReference type="InParanoid" id="G8YHC4"/>
<dbReference type="EMBL" id="FO082053">
    <property type="protein sequence ID" value="CCE80061.1"/>
    <property type="molecule type" value="Genomic_DNA"/>
</dbReference>
<dbReference type="AlphaFoldDB" id="G8YHC4"/>
<reference evidence="4" key="2">
    <citation type="journal article" date="2012" name="G3 (Bethesda)">
        <title>Pichia sorbitophila, an interspecies yeast hybrid reveals early steps of genome resolution following polyploidization.</title>
        <authorList>
            <person name="Leh Louis V."/>
            <person name="Despons L."/>
            <person name="Friedrich A."/>
            <person name="Martin T."/>
            <person name="Durrens P."/>
            <person name="Casaregola S."/>
            <person name="Neuveglise C."/>
            <person name="Fairhead C."/>
            <person name="Marck C."/>
            <person name="Cruz J.A."/>
            <person name="Straub M.L."/>
            <person name="Kugler V."/>
            <person name="Sacerdot C."/>
            <person name="Uzunov Z."/>
            <person name="Thierry A."/>
            <person name="Weiss S."/>
            <person name="Bleykasten C."/>
            <person name="De Montigny J."/>
            <person name="Jacques N."/>
            <person name="Jung P."/>
            <person name="Lemaire M."/>
            <person name="Mallet S."/>
            <person name="Morel G."/>
            <person name="Richard G.F."/>
            <person name="Sarkar A."/>
            <person name="Savel G."/>
            <person name="Schacherer J."/>
            <person name="Seret M.L."/>
            <person name="Talla E."/>
            <person name="Samson G."/>
            <person name="Jubin C."/>
            <person name="Poulain J."/>
            <person name="Vacherie B."/>
            <person name="Barbe V."/>
            <person name="Pelletier E."/>
            <person name="Sherman D.J."/>
            <person name="Westhof E."/>
            <person name="Weissenbach J."/>
            <person name="Baret P.V."/>
            <person name="Wincker P."/>
            <person name="Gaillardin C."/>
            <person name="Dujon B."/>
            <person name="Souciet J.L."/>
        </authorList>
    </citation>
    <scope>NUCLEOTIDE SEQUENCE [LARGE SCALE GENOMIC DNA]</scope>
    <source>
        <strain evidence="4">ATCC MYA-4447 / BCRC 22081 / CBS 7064 / NBRC 10061 / NRRL Y-12695</strain>
    </source>
</reference>
<name>G8YHC4_PICSO</name>
<evidence type="ECO:0000313" key="4">
    <source>
        <dbReference type="Proteomes" id="UP000005222"/>
    </source>
</evidence>
<dbReference type="EMBL" id="FO082052">
    <property type="protein sequence ID" value="CCE80826.1"/>
    <property type="molecule type" value="Genomic_DNA"/>
</dbReference>
<reference evidence="3" key="1">
    <citation type="submission" date="2011-10" db="EMBL/GenBank/DDBJ databases">
        <authorList>
            <person name="Genoscope - CEA"/>
        </authorList>
    </citation>
    <scope>NUCLEOTIDE SEQUENCE</scope>
</reference>
<organism evidence="3 4">
    <name type="scientific">Pichia sorbitophila (strain ATCC MYA-4447 / BCRC 22081 / CBS 7064 / NBRC 10061 / NRRL Y-12695)</name>
    <name type="common">Hybrid yeast</name>
    <dbReference type="NCBI Taxonomy" id="559304"/>
    <lineage>
        <taxon>Eukaryota</taxon>
        <taxon>Fungi</taxon>
        <taxon>Dikarya</taxon>
        <taxon>Ascomycota</taxon>
        <taxon>Saccharomycotina</taxon>
        <taxon>Pichiomycetes</taxon>
        <taxon>Debaryomycetaceae</taxon>
        <taxon>Millerozyma</taxon>
    </lineage>
</organism>
<feature type="compositionally biased region" description="Basic and acidic residues" evidence="1">
    <location>
        <begin position="216"/>
        <end position="245"/>
    </location>
</feature>
<feature type="compositionally biased region" description="Basic and acidic residues" evidence="1">
    <location>
        <begin position="73"/>
        <end position="90"/>
    </location>
</feature>
<dbReference type="Proteomes" id="UP000005222">
    <property type="component" value="Chromosome G"/>
</dbReference>
<dbReference type="OrthoDB" id="4027247at2759"/>
<accession>G8YHC4</accession>
<evidence type="ECO:0000256" key="1">
    <source>
        <dbReference type="SAM" id="MobiDB-lite"/>
    </source>
</evidence>
<gene>
    <name evidence="3" type="primary">Piso0_003158</name>
    <name evidence="2" type="ORF">GNLVRS01_PISO0G06166g</name>
    <name evidence="3" type="ORF">GNLVRS01_PISO0H06167g</name>
</gene>
<feature type="compositionally biased region" description="Polar residues" evidence="1">
    <location>
        <begin position="60"/>
        <end position="71"/>
    </location>
</feature>